<dbReference type="EMBL" id="REGN01008750">
    <property type="protein sequence ID" value="RNA02800.1"/>
    <property type="molecule type" value="Genomic_DNA"/>
</dbReference>
<gene>
    <name evidence="1" type="ORF">BpHYR1_001433</name>
</gene>
<name>A0A3M7PUP5_BRAPC</name>
<protein>
    <submittedName>
        <fullName evidence="1">Uncharacterized protein</fullName>
    </submittedName>
</protein>
<dbReference type="AlphaFoldDB" id="A0A3M7PUP5"/>
<sequence>MKAMKVDFDRRMKARDPQIQVDVRVLLKVKQRRKSNNNLYSPQIVTETLILEDQKGSWQRVNSRGKMWCRNHKSKQTFASPTNYYSTFGL</sequence>
<keyword evidence="2" id="KW-1185">Reference proteome</keyword>
<reference evidence="1 2" key="1">
    <citation type="journal article" date="2018" name="Sci. Rep.">
        <title>Genomic signatures of local adaptation to the degree of environmental predictability in rotifers.</title>
        <authorList>
            <person name="Franch-Gras L."/>
            <person name="Hahn C."/>
            <person name="Garcia-Roger E.M."/>
            <person name="Carmona M.J."/>
            <person name="Serra M."/>
            <person name="Gomez A."/>
        </authorList>
    </citation>
    <scope>NUCLEOTIDE SEQUENCE [LARGE SCALE GENOMIC DNA]</scope>
    <source>
        <strain evidence="1">HYR1</strain>
    </source>
</reference>
<evidence type="ECO:0000313" key="1">
    <source>
        <dbReference type="EMBL" id="RNA02800.1"/>
    </source>
</evidence>
<dbReference type="Proteomes" id="UP000276133">
    <property type="component" value="Unassembled WGS sequence"/>
</dbReference>
<comment type="caution">
    <text evidence="1">The sequence shown here is derived from an EMBL/GenBank/DDBJ whole genome shotgun (WGS) entry which is preliminary data.</text>
</comment>
<evidence type="ECO:0000313" key="2">
    <source>
        <dbReference type="Proteomes" id="UP000276133"/>
    </source>
</evidence>
<organism evidence="1 2">
    <name type="scientific">Brachionus plicatilis</name>
    <name type="common">Marine rotifer</name>
    <name type="synonym">Brachionus muelleri</name>
    <dbReference type="NCBI Taxonomy" id="10195"/>
    <lineage>
        <taxon>Eukaryota</taxon>
        <taxon>Metazoa</taxon>
        <taxon>Spiralia</taxon>
        <taxon>Gnathifera</taxon>
        <taxon>Rotifera</taxon>
        <taxon>Eurotatoria</taxon>
        <taxon>Monogononta</taxon>
        <taxon>Pseudotrocha</taxon>
        <taxon>Ploima</taxon>
        <taxon>Brachionidae</taxon>
        <taxon>Brachionus</taxon>
    </lineage>
</organism>
<accession>A0A3M7PUP5</accession>
<proteinExistence type="predicted"/>